<dbReference type="EMBL" id="LMZQ01000029">
    <property type="protein sequence ID" value="KRT13874.1"/>
    <property type="molecule type" value="Genomic_DNA"/>
</dbReference>
<dbReference type="Proteomes" id="UP000051950">
    <property type="component" value="Unassembled WGS sequence"/>
</dbReference>
<dbReference type="STRING" id="687842.ASU31_22325"/>
<dbReference type="InterPro" id="IPR012480">
    <property type="entry name" value="Hepar_II_III_C"/>
</dbReference>
<proteinExistence type="predicted"/>
<evidence type="ECO:0000313" key="3">
    <source>
        <dbReference type="EMBL" id="KRT13874.1"/>
    </source>
</evidence>
<dbReference type="GO" id="GO:0016829">
    <property type="term" value="F:lyase activity"/>
    <property type="evidence" value="ECO:0007669"/>
    <property type="project" value="InterPro"/>
</dbReference>
<gene>
    <name evidence="3" type="ORF">ASU31_22325</name>
</gene>
<organism evidence="3 4">
    <name type="scientific">Pedobacter ginsenosidimutans</name>
    <dbReference type="NCBI Taxonomy" id="687842"/>
    <lineage>
        <taxon>Bacteria</taxon>
        <taxon>Pseudomonadati</taxon>
        <taxon>Bacteroidota</taxon>
        <taxon>Sphingobacteriia</taxon>
        <taxon>Sphingobacteriales</taxon>
        <taxon>Sphingobacteriaceae</taxon>
        <taxon>Pedobacter</taxon>
    </lineage>
</organism>
<dbReference type="PANTHER" id="PTHR38045:SF1">
    <property type="entry name" value="HEPARINASE II_III-LIKE PROTEIN"/>
    <property type="match status" value="1"/>
</dbReference>
<keyword evidence="4" id="KW-1185">Reference proteome</keyword>
<comment type="subcellular location">
    <subcellularLocation>
        <location evidence="1">Cell envelope</location>
    </subcellularLocation>
</comment>
<accession>A0A0T5VJ30</accession>
<evidence type="ECO:0000256" key="1">
    <source>
        <dbReference type="ARBA" id="ARBA00004196"/>
    </source>
</evidence>
<dbReference type="GO" id="GO:0030313">
    <property type="term" value="C:cell envelope"/>
    <property type="evidence" value="ECO:0007669"/>
    <property type="project" value="UniProtKB-SubCell"/>
</dbReference>
<dbReference type="AlphaFoldDB" id="A0A0T5VJ30"/>
<name>A0A0T5VJ30_9SPHI</name>
<dbReference type="Pfam" id="PF07940">
    <property type="entry name" value="Hepar_II_III_C"/>
    <property type="match status" value="1"/>
</dbReference>
<evidence type="ECO:0000259" key="2">
    <source>
        <dbReference type="Pfam" id="PF07940"/>
    </source>
</evidence>
<dbReference type="OrthoDB" id="175534at2"/>
<sequence length="626" mass="70391">MKKNQLITIICAIITLFCSTIAVGQNKEIDSTFKMPSHPRLLISHELEEQILENVKRDARFKQVHRAILSEADHVLNKPVLERVMIGKRLLDVSREALKRIYYLSYAFRLNHDKKYVARAEKELLAVSGFKDWNPSHFLDVGEMTMALSIGYDWLYQDLPQSTRSIVAHAILEKGIQPSTNNKYNNWLNVTNNWNQVCNAGISFGAIATFEEHPALSAKLINRAIKSVILPMQQYAPDGAYPEGYGYWEYGTSFNVMFISALEGVFHQDFNLSAQPGFLKTADYLVNMTAPSGKPFNYSDSRAVAEFNPALFWFASKLNDSGLLLVTKKQLDEQMPLQNRLLPSAMLWGAKLSLNNIQPKTTQFWIGNGPNPVALMRSSWTDPLATFVGFKGGSPGISHGHMDVGSFIMESQGVRWAMDFGMQEYESLESKGINLWDTKQNSQRWKIFRYNNLAHNTLSIDSTFQNVRGNAAFISSADNGLFMNAVADLSSLYADKLKKSIRGVALINKKTVLIRDEITVGNTDVNLRWSMVTPATVHIIDKHTIELSYKNKKCYLFVDAQSEVKMKTWSTDPGTDYDAKNPGTSIVGFEVRLKADSEQAISVFLDAGNPLQKSFSAKSIASWPKK</sequence>
<dbReference type="PANTHER" id="PTHR38045">
    <property type="entry name" value="CHROMOSOME 1, WHOLE GENOME SHOTGUN SEQUENCE"/>
    <property type="match status" value="1"/>
</dbReference>
<protein>
    <submittedName>
        <fullName evidence="3">Heparinase</fullName>
    </submittedName>
</protein>
<dbReference type="InterPro" id="IPR008929">
    <property type="entry name" value="Chondroitin_lyas"/>
</dbReference>
<dbReference type="Gene3D" id="1.50.10.100">
    <property type="entry name" value="Chondroitin AC/alginate lyase"/>
    <property type="match status" value="1"/>
</dbReference>
<dbReference type="Gene3D" id="2.70.98.70">
    <property type="match status" value="1"/>
</dbReference>
<comment type="caution">
    <text evidence="3">The sequence shown here is derived from an EMBL/GenBank/DDBJ whole genome shotgun (WGS) entry which is preliminary data.</text>
</comment>
<reference evidence="3 4" key="1">
    <citation type="submission" date="2015-11" db="EMBL/GenBank/DDBJ databases">
        <title>Sequence of Pedobacter ginsenosidimutans.</title>
        <authorList>
            <person name="Carson E."/>
            <person name="Keyser V."/>
            <person name="Newman J."/>
            <person name="Miller J."/>
        </authorList>
    </citation>
    <scope>NUCLEOTIDE SEQUENCE [LARGE SCALE GENOMIC DNA]</scope>
    <source>
        <strain evidence="3 4">KACC 14530</strain>
    </source>
</reference>
<feature type="domain" description="Heparinase II/III-like C-terminal" evidence="2">
    <location>
        <begin position="386"/>
        <end position="570"/>
    </location>
</feature>
<evidence type="ECO:0000313" key="4">
    <source>
        <dbReference type="Proteomes" id="UP000051950"/>
    </source>
</evidence>
<dbReference type="RefSeq" id="WP_057934472.1">
    <property type="nucleotide sequence ID" value="NZ_LMZQ01000029.1"/>
</dbReference>
<dbReference type="SUPFAM" id="SSF48230">
    <property type="entry name" value="Chondroitin AC/alginate lyase"/>
    <property type="match status" value="1"/>
</dbReference>